<keyword evidence="2" id="KW-1185">Reference proteome</keyword>
<dbReference type="Proteomes" id="UP001157161">
    <property type="component" value="Unassembled WGS sequence"/>
</dbReference>
<accession>A0AA37XGZ2</accession>
<reference evidence="1" key="2">
    <citation type="submission" date="2023-02" db="EMBL/GenBank/DDBJ databases">
        <authorList>
            <person name="Sun Q."/>
            <person name="Mori K."/>
        </authorList>
    </citation>
    <scope>NUCLEOTIDE SEQUENCE</scope>
    <source>
        <strain evidence="1">NBRC 112290</strain>
    </source>
</reference>
<gene>
    <name evidence="1" type="ORF">GCM10025875_28330</name>
</gene>
<reference evidence="1" key="1">
    <citation type="journal article" date="2014" name="Int. J. Syst. Evol. Microbiol.">
        <title>Complete genome sequence of Corynebacterium casei LMG S-19264T (=DSM 44701T), isolated from a smear-ripened cheese.</title>
        <authorList>
            <consortium name="US DOE Joint Genome Institute (JGI-PGF)"/>
            <person name="Walter F."/>
            <person name="Albersmeier A."/>
            <person name="Kalinowski J."/>
            <person name="Ruckert C."/>
        </authorList>
    </citation>
    <scope>NUCLEOTIDE SEQUENCE</scope>
    <source>
        <strain evidence="1">NBRC 112290</strain>
    </source>
</reference>
<evidence type="ECO:0000313" key="1">
    <source>
        <dbReference type="EMBL" id="GMA32841.1"/>
    </source>
</evidence>
<sequence>MKIEDVYHDGAALLPPDPIDIWRTKDALEGALVVSCRYDPVWENASILLDLRNAEWPLKGQVAVLEARGLEHFHYESVPRRGRHWRAMESWTTSRPSDVWEVHAFVLGGASLRLRANFFSISQGSVSRLELAPPILGSAPNEKYVLSCHPGMMKSR</sequence>
<proteinExistence type="predicted"/>
<comment type="caution">
    <text evidence="1">The sequence shown here is derived from an EMBL/GenBank/DDBJ whole genome shotgun (WGS) entry which is preliminary data.</text>
</comment>
<protein>
    <submittedName>
        <fullName evidence="1">Uncharacterized protein</fullName>
    </submittedName>
</protein>
<evidence type="ECO:0000313" key="2">
    <source>
        <dbReference type="Proteomes" id="UP001157161"/>
    </source>
</evidence>
<dbReference type="EMBL" id="BSUM01000001">
    <property type="protein sequence ID" value="GMA32841.1"/>
    <property type="molecule type" value="Genomic_DNA"/>
</dbReference>
<dbReference type="RefSeq" id="WP_284251535.1">
    <property type="nucleotide sequence ID" value="NZ_BSUM01000001.1"/>
</dbReference>
<name>A0AA37XGZ2_9MICO</name>
<organism evidence="1 2">
    <name type="scientific">Litorihabitans aurantiacus</name>
    <dbReference type="NCBI Taxonomy" id="1930061"/>
    <lineage>
        <taxon>Bacteria</taxon>
        <taxon>Bacillati</taxon>
        <taxon>Actinomycetota</taxon>
        <taxon>Actinomycetes</taxon>
        <taxon>Micrococcales</taxon>
        <taxon>Beutenbergiaceae</taxon>
        <taxon>Litorihabitans</taxon>
    </lineage>
</organism>
<dbReference type="AlphaFoldDB" id="A0AA37XGZ2"/>